<dbReference type="AlphaFoldDB" id="A0A2T5V1I8"/>
<evidence type="ECO:0000313" key="15">
    <source>
        <dbReference type="EMBL" id="PTW57623.1"/>
    </source>
</evidence>
<dbReference type="GO" id="GO:0005524">
    <property type="term" value="F:ATP binding"/>
    <property type="evidence" value="ECO:0007669"/>
    <property type="project" value="UniProtKB-KW"/>
</dbReference>
<evidence type="ECO:0000259" key="14">
    <source>
        <dbReference type="PROSITE" id="PS50113"/>
    </source>
</evidence>
<dbReference type="Pfam" id="PF08447">
    <property type="entry name" value="PAS_3"/>
    <property type="match status" value="1"/>
</dbReference>
<dbReference type="CDD" id="cd00130">
    <property type="entry name" value="PAS"/>
    <property type="match status" value="1"/>
</dbReference>
<keyword evidence="16" id="KW-1185">Reference proteome</keyword>
<evidence type="ECO:0000256" key="12">
    <source>
        <dbReference type="SAM" id="MobiDB-lite"/>
    </source>
</evidence>
<proteinExistence type="predicted"/>
<organism evidence="15 16">
    <name type="scientific">Breoghania corrubedonensis</name>
    <dbReference type="NCBI Taxonomy" id="665038"/>
    <lineage>
        <taxon>Bacteria</taxon>
        <taxon>Pseudomonadati</taxon>
        <taxon>Pseudomonadota</taxon>
        <taxon>Alphaproteobacteria</taxon>
        <taxon>Hyphomicrobiales</taxon>
        <taxon>Stappiaceae</taxon>
        <taxon>Breoghania</taxon>
    </lineage>
</organism>
<dbReference type="RefSeq" id="WP_107991501.1">
    <property type="nucleotide sequence ID" value="NZ_QAYG01000010.1"/>
</dbReference>
<dbReference type="InterPro" id="IPR036890">
    <property type="entry name" value="HATPase_C_sf"/>
</dbReference>
<keyword evidence="5" id="KW-0808">Transferase</keyword>
<comment type="catalytic activity">
    <reaction evidence="1">
        <text>ATP + protein L-histidine = ADP + protein N-phospho-L-histidine.</text>
        <dbReference type="EC" id="2.7.13.3"/>
    </reaction>
</comment>
<keyword evidence="8" id="KW-0067">ATP-binding</keyword>
<dbReference type="InterPro" id="IPR005467">
    <property type="entry name" value="His_kinase_dom"/>
</dbReference>
<dbReference type="SMART" id="SM00387">
    <property type="entry name" value="HATPase_c"/>
    <property type="match status" value="1"/>
</dbReference>
<feature type="region of interest" description="Disordered" evidence="12">
    <location>
        <begin position="782"/>
        <end position="802"/>
    </location>
</feature>
<dbReference type="Proteomes" id="UP000244081">
    <property type="component" value="Unassembled WGS sequence"/>
</dbReference>
<dbReference type="Pfam" id="PF02518">
    <property type="entry name" value="HATPase_c"/>
    <property type="match status" value="1"/>
</dbReference>
<dbReference type="InterPro" id="IPR001610">
    <property type="entry name" value="PAC"/>
</dbReference>
<dbReference type="EC" id="2.7.13.3" evidence="3"/>
<dbReference type="Gene3D" id="3.30.565.10">
    <property type="entry name" value="Histidine kinase-like ATPase, C-terminal domain"/>
    <property type="match status" value="1"/>
</dbReference>
<keyword evidence="9" id="KW-0902">Two-component regulatory system</keyword>
<dbReference type="SMART" id="SM00086">
    <property type="entry name" value="PAC"/>
    <property type="match status" value="1"/>
</dbReference>
<comment type="caution">
    <text evidence="15">The sequence shown here is derived from an EMBL/GenBank/DDBJ whole genome shotgun (WGS) entry which is preliminary data.</text>
</comment>
<keyword evidence="11" id="KW-0175">Coiled coil</keyword>
<evidence type="ECO:0000313" key="16">
    <source>
        <dbReference type="Proteomes" id="UP000244081"/>
    </source>
</evidence>
<feature type="domain" description="PAC" evidence="14">
    <location>
        <begin position="337"/>
        <end position="389"/>
    </location>
</feature>
<dbReference type="SMART" id="SM00388">
    <property type="entry name" value="HisKA"/>
    <property type="match status" value="1"/>
</dbReference>
<dbReference type="SUPFAM" id="SSF55874">
    <property type="entry name" value="ATPase domain of HSP90 chaperone/DNA topoisomerase II/histidine kinase"/>
    <property type="match status" value="1"/>
</dbReference>
<protein>
    <recommendedName>
        <fullName evidence="3">histidine kinase</fullName>
        <ecNumber evidence="3">2.7.13.3</ecNumber>
    </recommendedName>
</protein>
<evidence type="ECO:0000256" key="6">
    <source>
        <dbReference type="ARBA" id="ARBA00022741"/>
    </source>
</evidence>
<dbReference type="NCBIfam" id="TIGR00229">
    <property type="entry name" value="sensory_box"/>
    <property type="match status" value="1"/>
</dbReference>
<dbReference type="Pfam" id="PF00512">
    <property type="entry name" value="HisKA"/>
    <property type="match status" value="1"/>
</dbReference>
<dbReference type="InterPro" id="IPR035965">
    <property type="entry name" value="PAS-like_dom_sf"/>
</dbReference>
<dbReference type="OrthoDB" id="9801651at2"/>
<keyword evidence="4" id="KW-0597">Phosphoprotein</keyword>
<dbReference type="InterPro" id="IPR036097">
    <property type="entry name" value="HisK_dim/P_sf"/>
</dbReference>
<feature type="coiled-coil region" evidence="11">
    <location>
        <begin position="517"/>
        <end position="554"/>
    </location>
</feature>
<dbReference type="PANTHER" id="PTHR43047">
    <property type="entry name" value="TWO-COMPONENT HISTIDINE PROTEIN KINASE"/>
    <property type="match status" value="1"/>
</dbReference>
<keyword evidence="10" id="KW-0472">Membrane</keyword>
<evidence type="ECO:0000259" key="13">
    <source>
        <dbReference type="PROSITE" id="PS50109"/>
    </source>
</evidence>
<dbReference type="InterPro" id="IPR013655">
    <property type="entry name" value="PAS_fold_3"/>
</dbReference>
<accession>A0A2T5V1I8</accession>
<dbReference type="Gene3D" id="1.10.287.130">
    <property type="match status" value="1"/>
</dbReference>
<gene>
    <name evidence="15" type="ORF">C8N35_110102</name>
</gene>
<dbReference type="Gene3D" id="3.30.450.20">
    <property type="entry name" value="PAS domain"/>
    <property type="match status" value="2"/>
</dbReference>
<dbReference type="PRINTS" id="PR00344">
    <property type="entry name" value="BCTRLSENSOR"/>
</dbReference>
<dbReference type="PROSITE" id="PS50109">
    <property type="entry name" value="HIS_KIN"/>
    <property type="match status" value="1"/>
</dbReference>
<dbReference type="EMBL" id="QAYG01000010">
    <property type="protein sequence ID" value="PTW57623.1"/>
    <property type="molecule type" value="Genomic_DNA"/>
</dbReference>
<dbReference type="InterPro" id="IPR004358">
    <property type="entry name" value="Sig_transdc_His_kin-like_C"/>
</dbReference>
<dbReference type="GO" id="GO:0000155">
    <property type="term" value="F:phosphorelay sensor kinase activity"/>
    <property type="evidence" value="ECO:0007669"/>
    <property type="project" value="InterPro"/>
</dbReference>
<dbReference type="SUPFAM" id="SSF47384">
    <property type="entry name" value="Homodimeric domain of signal transducing histidine kinase"/>
    <property type="match status" value="1"/>
</dbReference>
<evidence type="ECO:0000256" key="3">
    <source>
        <dbReference type="ARBA" id="ARBA00012438"/>
    </source>
</evidence>
<sequence length="802" mass="88170">MARALIGNATGRRFGFFSRRWKSANARSSKTTLTGHIRLLARPAYARLVSTEGILRRAIPILSLLFVASLACYRAVEMTSEHADTEARARDQLTLIATALAARLSSQEENLPEVGYQAALRNALAEALPPRATSYGRQILVTNPEGTVVASAPSRPDLEQRSLISLMGPNQPLTTFGARAGVLEITEADSDEVLATVHHLDSKLGMVAVVQSVDDIFAGWRSSLHATVTLFVGTSSVLIVLIYAFYSQAARAEQADEIYDAARTRIDTALNRGRCGLFDWDLGRGRMFWSESMYEILGQPPSDELVGFADWASLMHPDDGDLYEIASELLETGETTVDRMFRMRHADGSWIWTRARAEVVQEPGAASPHLIGIVVDVTEQRQLEESSRTADLRLRDAIETISEAFVLWDTSNELVMCNTNYMELHNLPAARIHAGMPYAEVMENARQPVITTHIKPADSLPAGSRFYEAQLEDGRWLQISERRTKDGGYVSVGTDITARKLHEEKLMDSERRLMATVADLRQSRQKLEYQAQQLVELAEKYAEEKTRAEDANRAKSEFLANMSHELRTPLNAIIGFSEIMVGGMFGELGSEKYGDYCRDIHKSGTHLLGVINDILDMSKIEAGRLDLSFDELNLASFIDETMRVITTEADAKEITVARDVAPDLSVNADSKAVRQILLNLMSNAVKFTPKGGKMTVKARPSGKAYVAISITDNGIGIARKDIDRLASPFVQVENQFTKSHQGSGLGLAIARSLVDLHDGTMEIKSRVGVGTTVTVTLPIKQGDGTPRLTAADESDAGEALRA</sequence>
<keyword evidence="7 15" id="KW-0418">Kinase</keyword>
<evidence type="ECO:0000256" key="9">
    <source>
        <dbReference type="ARBA" id="ARBA00023012"/>
    </source>
</evidence>
<evidence type="ECO:0000256" key="11">
    <source>
        <dbReference type="SAM" id="Coils"/>
    </source>
</evidence>
<dbReference type="InterPro" id="IPR003661">
    <property type="entry name" value="HisK_dim/P_dom"/>
</dbReference>
<dbReference type="Pfam" id="PF12860">
    <property type="entry name" value="PAS_7"/>
    <property type="match status" value="1"/>
</dbReference>
<dbReference type="GO" id="GO:0009927">
    <property type="term" value="F:histidine phosphotransfer kinase activity"/>
    <property type="evidence" value="ECO:0007669"/>
    <property type="project" value="TreeGrafter"/>
</dbReference>
<dbReference type="GO" id="GO:0005886">
    <property type="term" value="C:plasma membrane"/>
    <property type="evidence" value="ECO:0007669"/>
    <property type="project" value="TreeGrafter"/>
</dbReference>
<keyword evidence="6" id="KW-0547">Nucleotide-binding</keyword>
<reference evidence="15 16" key="1">
    <citation type="submission" date="2018-04" db="EMBL/GenBank/DDBJ databases">
        <title>Genomic Encyclopedia of Archaeal and Bacterial Type Strains, Phase II (KMG-II): from individual species to whole genera.</title>
        <authorList>
            <person name="Goeker M."/>
        </authorList>
    </citation>
    <scope>NUCLEOTIDE SEQUENCE [LARGE SCALE GENOMIC DNA]</scope>
    <source>
        <strain evidence="15 16">DSM 23382</strain>
    </source>
</reference>
<dbReference type="SMART" id="SM00091">
    <property type="entry name" value="PAS"/>
    <property type="match status" value="2"/>
</dbReference>
<dbReference type="InterPro" id="IPR000014">
    <property type="entry name" value="PAS"/>
</dbReference>
<evidence type="ECO:0000256" key="10">
    <source>
        <dbReference type="ARBA" id="ARBA00023136"/>
    </source>
</evidence>
<dbReference type="FunFam" id="3.30.565.10:FF:000006">
    <property type="entry name" value="Sensor histidine kinase WalK"/>
    <property type="match status" value="1"/>
</dbReference>
<evidence type="ECO:0000256" key="4">
    <source>
        <dbReference type="ARBA" id="ARBA00022553"/>
    </source>
</evidence>
<dbReference type="InterPro" id="IPR003594">
    <property type="entry name" value="HATPase_dom"/>
</dbReference>
<dbReference type="FunFam" id="1.10.287.130:FF:000038">
    <property type="entry name" value="Sensory transduction histidine kinase"/>
    <property type="match status" value="1"/>
</dbReference>
<evidence type="ECO:0000256" key="5">
    <source>
        <dbReference type="ARBA" id="ARBA00022679"/>
    </source>
</evidence>
<dbReference type="PROSITE" id="PS50113">
    <property type="entry name" value="PAC"/>
    <property type="match status" value="1"/>
</dbReference>
<dbReference type="CDD" id="cd00082">
    <property type="entry name" value="HisKA"/>
    <property type="match status" value="1"/>
</dbReference>
<comment type="subcellular location">
    <subcellularLocation>
        <location evidence="2">Membrane</location>
    </subcellularLocation>
</comment>
<feature type="domain" description="Histidine kinase" evidence="13">
    <location>
        <begin position="561"/>
        <end position="781"/>
    </location>
</feature>
<evidence type="ECO:0000256" key="8">
    <source>
        <dbReference type="ARBA" id="ARBA00022840"/>
    </source>
</evidence>
<evidence type="ECO:0000256" key="2">
    <source>
        <dbReference type="ARBA" id="ARBA00004370"/>
    </source>
</evidence>
<dbReference type="PANTHER" id="PTHR43047:SF72">
    <property type="entry name" value="OSMOSENSING HISTIDINE PROTEIN KINASE SLN1"/>
    <property type="match status" value="1"/>
</dbReference>
<evidence type="ECO:0000256" key="7">
    <source>
        <dbReference type="ARBA" id="ARBA00022777"/>
    </source>
</evidence>
<dbReference type="SUPFAM" id="SSF55785">
    <property type="entry name" value="PYP-like sensor domain (PAS domain)"/>
    <property type="match status" value="2"/>
</dbReference>
<evidence type="ECO:0000256" key="1">
    <source>
        <dbReference type="ARBA" id="ARBA00000085"/>
    </source>
</evidence>
<name>A0A2T5V1I8_9HYPH</name>
<dbReference type="InterPro" id="IPR000700">
    <property type="entry name" value="PAS-assoc_C"/>
</dbReference>